<evidence type="ECO:0000256" key="1">
    <source>
        <dbReference type="SAM" id="MobiDB-lite"/>
    </source>
</evidence>
<protein>
    <submittedName>
        <fullName evidence="2">Uncharacterized protein</fullName>
    </submittedName>
</protein>
<name>A0AAV3P5T6_LITER</name>
<proteinExistence type="predicted"/>
<dbReference type="EMBL" id="BAABME010000947">
    <property type="protein sequence ID" value="GAA0146563.1"/>
    <property type="molecule type" value="Genomic_DNA"/>
</dbReference>
<reference evidence="2 3" key="1">
    <citation type="submission" date="2024-01" db="EMBL/GenBank/DDBJ databases">
        <title>The complete chloroplast genome sequence of Lithospermum erythrorhizon: insights into the phylogenetic relationship among Boraginaceae species and the maternal lineages of purple gromwells.</title>
        <authorList>
            <person name="Okada T."/>
            <person name="Watanabe K."/>
        </authorList>
    </citation>
    <scope>NUCLEOTIDE SEQUENCE [LARGE SCALE GENOMIC DNA]</scope>
</reference>
<feature type="region of interest" description="Disordered" evidence="1">
    <location>
        <begin position="55"/>
        <end position="86"/>
    </location>
</feature>
<dbReference type="Proteomes" id="UP001454036">
    <property type="component" value="Unassembled WGS sequence"/>
</dbReference>
<sequence length="182" mass="20079">MLGEMPIFFTLVAIKSKTKPMESMVPPYFALAVPLLDAPLHAPTVNSFLKRITMDLPSSTSNPSEKAKKSAPKKKTQVLARDSTEEVTQSQWIESQVSPVARPTIGGATYVPAGVVNLDTSTTISDKDLGRPVDLDMGNFSLREEMETPFPLCSSTPQTKEANLEEEIRRSVEKLRNLFIIK</sequence>
<keyword evidence="3" id="KW-1185">Reference proteome</keyword>
<accession>A0AAV3P5T6</accession>
<comment type="caution">
    <text evidence="2">The sequence shown here is derived from an EMBL/GenBank/DDBJ whole genome shotgun (WGS) entry which is preliminary data.</text>
</comment>
<evidence type="ECO:0000313" key="2">
    <source>
        <dbReference type="EMBL" id="GAA0146563.1"/>
    </source>
</evidence>
<organism evidence="2 3">
    <name type="scientific">Lithospermum erythrorhizon</name>
    <name type="common">Purple gromwell</name>
    <name type="synonym">Lithospermum officinale var. erythrorhizon</name>
    <dbReference type="NCBI Taxonomy" id="34254"/>
    <lineage>
        <taxon>Eukaryota</taxon>
        <taxon>Viridiplantae</taxon>
        <taxon>Streptophyta</taxon>
        <taxon>Embryophyta</taxon>
        <taxon>Tracheophyta</taxon>
        <taxon>Spermatophyta</taxon>
        <taxon>Magnoliopsida</taxon>
        <taxon>eudicotyledons</taxon>
        <taxon>Gunneridae</taxon>
        <taxon>Pentapetalae</taxon>
        <taxon>asterids</taxon>
        <taxon>lamiids</taxon>
        <taxon>Boraginales</taxon>
        <taxon>Boraginaceae</taxon>
        <taxon>Boraginoideae</taxon>
        <taxon>Lithospermeae</taxon>
        <taxon>Lithospermum</taxon>
    </lineage>
</organism>
<evidence type="ECO:0000313" key="3">
    <source>
        <dbReference type="Proteomes" id="UP001454036"/>
    </source>
</evidence>
<gene>
    <name evidence="2" type="ORF">LIER_06485</name>
</gene>
<dbReference type="AlphaFoldDB" id="A0AAV3P5T6"/>